<dbReference type="InterPro" id="IPR012337">
    <property type="entry name" value="RNaseH-like_sf"/>
</dbReference>
<organism evidence="9 10">
    <name type="scientific">Limosa lapponica baueri</name>
    <dbReference type="NCBI Taxonomy" id="1758121"/>
    <lineage>
        <taxon>Eukaryota</taxon>
        <taxon>Metazoa</taxon>
        <taxon>Chordata</taxon>
        <taxon>Craniata</taxon>
        <taxon>Vertebrata</taxon>
        <taxon>Euteleostomi</taxon>
        <taxon>Archelosauria</taxon>
        <taxon>Archosauria</taxon>
        <taxon>Dinosauria</taxon>
        <taxon>Saurischia</taxon>
        <taxon>Theropoda</taxon>
        <taxon>Coelurosauria</taxon>
        <taxon>Aves</taxon>
        <taxon>Neognathae</taxon>
        <taxon>Neoaves</taxon>
        <taxon>Charadriiformes</taxon>
        <taxon>Scolopacidae</taxon>
        <taxon>Limosa</taxon>
    </lineage>
</organism>
<evidence type="ECO:0000256" key="5">
    <source>
        <dbReference type="ARBA" id="ARBA00022801"/>
    </source>
</evidence>
<dbReference type="InterPro" id="IPR001584">
    <property type="entry name" value="Integrase_cat-core"/>
</dbReference>
<gene>
    <name evidence="9" type="ORF">llap_16988</name>
</gene>
<keyword evidence="2" id="KW-0548">Nucleotidyltransferase</keyword>
<evidence type="ECO:0000256" key="4">
    <source>
        <dbReference type="ARBA" id="ARBA00022759"/>
    </source>
</evidence>
<dbReference type="Gene3D" id="3.10.10.10">
    <property type="entry name" value="HIV Type 1 Reverse Transcriptase, subunit A, domain 1"/>
    <property type="match status" value="1"/>
</dbReference>
<reference evidence="10" key="1">
    <citation type="submission" date="2017-11" db="EMBL/GenBank/DDBJ databases">
        <authorList>
            <person name="Lima N.C."/>
            <person name="Parody-Merino A.M."/>
            <person name="Battley P.F."/>
            <person name="Fidler A.E."/>
            <person name="Prosdocimi F."/>
        </authorList>
    </citation>
    <scope>NUCLEOTIDE SEQUENCE [LARGE SCALE GENOMIC DNA]</scope>
</reference>
<feature type="compositionally biased region" description="Basic and acidic residues" evidence="7">
    <location>
        <begin position="39"/>
        <end position="49"/>
    </location>
</feature>
<protein>
    <submittedName>
        <fullName evidence="9">Endogenous retrovirus group k member 18 pol</fullName>
    </submittedName>
</protein>
<dbReference type="SUPFAM" id="SSF53098">
    <property type="entry name" value="Ribonuclease H-like"/>
    <property type="match status" value="1"/>
</dbReference>
<evidence type="ECO:0000256" key="1">
    <source>
        <dbReference type="ARBA" id="ARBA00022679"/>
    </source>
</evidence>
<dbReference type="InterPro" id="IPR043502">
    <property type="entry name" value="DNA/RNA_pol_sf"/>
</dbReference>
<keyword evidence="1" id="KW-0808">Transferase</keyword>
<keyword evidence="3" id="KW-0540">Nuclease</keyword>
<evidence type="ECO:0000259" key="8">
    <source>
        <dbReference type="PROSITE" id="PS50994"/>
    </source>
</evidence>
<evidence type="ECO:0000256" key="2">
    <source>
        <dbReference type="ARBA" id="ARBA00022695"/>
    </source>
</evidence>
<feature type="region of interest" description="Disordered" evidence="7">
    <location>
        <begin position="28"/>
        <end position="49"/>
    </location>
</feature>
<dbReference type="GO" id="GO:0003964">
    <property type="term" value="F:RNA-directed DNA polymerase activity"/>
    <property type="evidence" value="ECO:0007669"/>
    <property type="project" value="UniProtKB-KW"/>
</dbReference>
<evidence type="ECO:0000313" key="10">
    <source>
        <dbReference type="Proteomes" id="UP000233556"/>
    </source>
</evidence>
<name>A0A2I0TFW6_LIMLA</name>
<dbReference type="PANTHER" id="PTHR41694">
    <property type="entry name" value="ENDOGENOUS RETROVIRUS GROUP K MEMBER POL PROTEIN"/>
    <property type="match status" value="1"/>
</dbReference>
<feature type="domain" description="Integrase catalytic" evidence="8">
    <location>
        <begin position="153"/>
        <end position="286"/>
    </location>
</feature>
<dbReference type="AlphaFoldDB" id="A0A2I0TFW6"/>
<dbReference type="GO" id="GO:0016787">
    <property type="term" value="F:hydrolase activity"/>
    <property type="evidence" value="ECO:0007669"/>
    <property type="project" value="UniProtKB-KW"/>
</dbReference>
<dbReference type="OrthoDB" id="9631962at2759"/>
<dbReference type="SUPFAM" id="SSF56672">
    <property type="entry name" value="DNA/RNA polymerases"/>
    <property type="match status" value="1"/>
</dbReference>
<dbReference type="Gene3D" id="3.30.420.10">
    <property type="entry name" value="Ribonuclease H-like superfamily/Ribonuclease H"/>
    <property type="match status" value="1"/>
</dbReference>
<dbReference type="InterPro" id="IPR036397">
    <property type="entry name" value="RNaseH_sf"/>
</dbReference>
<dbReference type="Gene3D" id="3.30.70.270">
    <property type="match status" value="1"/>
</dbReference>
<dbReference type="EMBL" id="KZ510950">
    <property type="protein sequence ID" value="PKU32707.1"/>
    <property type="molecule type" value="Genomic_DNA"/>
</dbReference>
<dbReference type="Pfam" id="PF00665">
    <property type="entry name" value="rve"/>
    <property type="match status" value="1"/>
</dbReference>
<proteinExistence type="predicted"/>
<dbReference type="PANTHER" id="PTHR41694:SF3">
    <property type="entry name" value="RNA-DIRECTED DNA POLYMERASE-RELATED"/>
    <property type="match status" value="1"/>
</dbReference>
<evidence type="ECO:0000256" key="3">
    <source>
        <dbReference type="ARBA" id="ARBA00022722"/>
    </source>
</evidence>
<accession>A0A2I0TFW6</accession>
<evidence type="ECO:0000313" key="9">
    <source>
        <dbReference type="EMBL" id="PKU32707.1"/>
    </source>
</evidence>
<keyword evidence="5" id="KW-0378">Hydrolase</keyword>
<keyword evidence="4" id="KW-0255">Endonuclease</keyword>
<evidence type="ECO:0000256" key="7">
    <source>
        <dbReference type="SAM" id="MobiDB-lite"/>
    </source>
</evidence>
<keyword evidence="6" id="KW-0695">RNA-directed DNA polymerase</keyword>
<keyword evidence="10" id="KW-1185">Reference proteome</keyword>
<dbReference type="PROSITE" id="PS50994">
    <property type="entry name" value="INTEGRASE"/>
    <property type="match status" value="1"/>
</dbReference>
<dbReference type="GO" id="GO:0015074">
    <property type="term" value="P:DNA integration"/>
    <property type="evidence" value="ECO:0007669"/>
    <property type="project" value="InterPro"/>
</dbReference>
<dbReference type="GO" id="GO:0004519">
    <property type="term" value="F:endonuclease activity"/>
    <property type="evidence" value="ECO:0007669"/>
    <property type="project" value="UniProtKB-KW"/>
</dbReference>
<dbReference type="Proteomes" id="UP000233556">
    <property type="component" value="Unassembled WGS sequence"/>
</dbReference>
<dbReference type="GO" id="GO:0035613">
    <property type="term" value="F:RNA stem-loop binding"/>
    <property type="evidence" value="ECO:0007669"/>
    <property type="project" value="TreeGrafter"/>
</dbReference>
<reference evidence="10" key="2">
    <citation type="submission" date="2017-12" db="EMBL/GenBank/DDBJ databases">
        <title>Genome sequence of the Bar-tailed Godwit (Limosa lapponica baueri).</title>
        <authorList>
            <person name="Lima N.C.B."/>
            <person name="Parody-Merino A.M."/>
            <person name="Battley P.F."/>
            <person name="Fidler A.E."/>
            <person name="Prosdocimi F."/>
        </authorList>
    </citation>
    <scope>NUCLEOTIDE SEQUENCE [LARGE SCALE GENOMIC DNA]</scope>
</reference>
<sequence length="286" mass="32144">MTPLIRGLPESLKLIGIQLQGTIRAAHQGEAAAAEEGEERAPPDHRDANRKAWTWGEVAQELINYSPKAKWQMETVDFRRLNTNTGPLTAAVPNIADLIAAIQEQAHPIMATIDVKDMFFMVPLQPEDQDPFAFTWEEQQFTFTWLPQGKDHPSKAPPLHIRDKKTLWHSWQIDYIGPLRTSGKKRYVLVGVEIISSLTMATSSKSATGEDMVNGLKGWFSTLPLPEEIQSDSSSHFIATVVQDWAKEEGIQWIFHSPYYPQANGIVERTNGLVLQKLMNLDGICD</sequence>
<dbReference type="InterPro" id="IPR043128">
    <property type="entry name" value="Rev_trsase/Diguanyl_cyclase"/>
</dbReference>
<evidence type="ECO:0000256" key="6">
    <source>
        <dbReference type="ARBA" id="ARBA00022918"/>
    </source>
</evidence>